<dbReference type="Proteomes" id="UP000221222">
    <property type="component" value="Unassembled WGS sequence"/>
</dbReference>
<protein>
    <submittedName>
        <fullName evidence="2">Mercuric transport protein MerT</fullName>
    </submittedName>
    <submittedName>
        <fullName evidence="3">Transporter</fullName>
    </submittedName>
</protein>
<evidence type="ECO:0000256" key="1">
    <source>
        <dbReference type="SAM" id="Phobius"/>
    </source>
</evidence>
<keyword evidence="1" id="KW-1133">Transmembrane helix</keyword>
<proteinExistence type="predicted"/>
<dbReference type="Proteomes" id="UP000262712">
    <property type="component" value="Chromosome"/>
</dbReference>
<dbReference type="EMBL" id="NXFY01000007">
    <property type="protein sequence ID" value="PHO18358.1"/>
    <property type="molecule type" value="Genomic_DNA"/>
</dbReference>
<dbReference type="KEGG" id="amol:AMOL_0964"/>
<dbReference type="EMBL" id="CP032098">
    <property type="protein sequence ID" value="AXX91953.1"/>
    <property type="molecule type" value="Genomic_DNA"/>
</dbReference>
<feature type="transmembrane region" description="Helical" evidence="1">
    <location>
        <begin position="7"/>
        <end position="32"/>
    </location>
</feature>
<dbReference type="Gene3D" id="1.10.287.910">
    <property type="entry name" value="bacterial mercury transporter, merf"/>
    <property type="match status" value="1"/>
</dbReference>
<reference evidence="3 4" key="1">
    <citation type="submission" date="2017-09" db="EMBL/GenBank/DDBJ databases">
        <title>Arcobacter canalis sp. nov., a new species isolated from a water canal contaminated with urban sewage.</title>
        <authorList>
            <person name="Perez-Cataluna A."/>
            <person name="Salas-Masso N."/>
            <person name="Figueras M.J."/>
        </authorList>
    </citation>
    <scope>NUCLEOTIDE SEQUENCE [LARGE SCALE GENOMIC DNA]</scope>
    <source>
        <strain evidence="3 4">F98-3</strain>
    </source>
</reference>
<evidence type="ECO:0000313" key="2">
    <source>
        <dbReference type="EMBL" id="AXX91953.1"/>
    </source>
</evidence>
<dbReference type="RefSeq" id="WP_099342280.1">
    <property type="nucleotide sequence ID" value="NZ_CP032098.1"/>
</dbReference>
<sequence>MKKIALIVSAVFTAILSTLCCIPAFLFIFFGVSVGGLTFLSDLGYLRIPFFIITIILLFFAFKKSNSKNIKCACSKKEILKKSFVFSSIFLLFFVLLFYPEFSVYFIN</sequence>
<evidence type="ECO:0000313" key="5">
    <source>
        <dbReference type="Proteomes" id="UP000262712"/>
    </source>
</evidence>
<accession>A0A2G1DIN0</accession>
<reference evidence="2 5" key="2">
    <citation type="submission" date="2018-08" db="EMBL/GenBank/DDBJ databases">
        <title>Complete genome of the Arcobacter molluscorum type strain LMG 25693.</title>
        <authorList>
            <person name="Miller W.G."/>
            <person name="Yee E."/>
            <person name="Bono J.L."/>
        </authorList>
    </citation>
    <scope>NUCLEOTIDE SEQUENCE [LARGE SCALE GENOMIC DNA]</scope>
    <source>
        <strain evidence="2 5">CECT 7696</strain>
    </source>
</reference>
<keyword evidence="1" id="KW-0472">Membrane</keyword>
<dbReference type="AlphaFoldDB" id="A0A2G1DIN0"/>
<keyword evidence="1" id="KW-0812">Transmembrane</keyword>
<organism evidence="3 4">
    <name type="scientific">Malaciobacter molluscorum LMG 25693</name>
    <dbReference type="NCBI Taxonomy" id="870501"/>
    <lineage>
        <taxon>Bacteria</taxon>
        <taxon>Pseudomonadati</taxon>
        <taxon>Campylobacterota</taxon>
        <taxon>Epsilonproteobacteria</taxon>
        <taxon>Campylobacterales</taxon>
        <taxon>Arcobacteraceae</taxon>
        <taxon>Malaciobacter</taxon>
    </lineage>
</organism>
<gene>
    <name evidence="2" type="ORF">AMOL_0964</name>
    <name evidence="3" type="ORF">CPU12_06450</name>
</gene>
<evidence type="ECO:0000313" key="3">
    <source>
        <dbReference type="EMBL" id="PHO18358.1"/>
    </source>
</evidence>
<keyword evidence="4" id="KW-1185">Reference proteome</keyword>
<feature type="transmembrane region" description="Helical" evidence="1">
    <location>
        <begin position="83"/>
        <end position="107"/>
    </location>
</feature>
<evidence type="ECO:0000313" key="4">
    <source>
        <dbReference type="Proteomes" id="UP000221222"/>
    </source>
</evidence>
<name>A0A2G1DIN0_9BACT</name>
<feature type="transmembrane region" description="Helical" evidence="1">
    <location>
        <begin position="44"/>
        <end position="62"/>
    </location>
</feature>